<evidence type="ECO:0000256" key="1">
    <source>
        <dbReference type="ARBA" id="ARBA00010996"/>
    </source>
</evidence>
<keyword evidence="2" id="KW-0186">Copper</keyword>
<feature type="disulfide bond" description="Redox-active" evidence="3">
    <location>
        <begin position="73"/>
        <end position="77"/>
    </location>
</feature>
<proteinExistence type="inferred from homology"/>
<evidence type="ECO:0000313" key="5">
    <source>
        <dbReference type="Proteomes" id="UP000241912"/>
    </source>
</evidence>
<dbReference type="Proteomes" id="UP000241912">
    <property type="component" value="Unassembled WGS sequence"/>
</dbReference>
<dbReference type="InterPro" id="IPR003782">
    <property type="entry name" value="SCO1/SenC"/>
</dbReference>
<feature type="binding site" evidence="2">
    <location>
        <position position="73"/>
    </location>
    <ligand>
        <name>Cu cation</name>
        <dbReference type="ChEBI" id="CHEBI:23378"/>
    </ligand>
</feature>
<keyword evidence="5" id="KW-1185">Reference proteome</keyword>
<feature type="binding site" evidence="2">
    <location>
        <position position="77"/>
    </location>
    <ligand>
        <name>Cu cation</name>
        <dbReference type="ChEBI" id="CHEBI:23378"/>
    </ligand>
</feature>
<evidence type="ECO:0008006" key="6">
    <source>
        <dbReference type="Google" id="ProtNLM"/>
    </source>
</evidence>
<keyword evidence="3" id="KW-1015">Disulfide bond</keyword>
<dbReference type="CDD" id="cd02968">
    <property type="entry name" value="SCO"/>
    <property type="match status" value="1"/>
</dbReference>
<dbReference type="AlphaFoldDB" id="A0A2P7NVI3"/>
<protein>
    <recommendedName>
        <fullName evidence="6">Protein SCO1/2</fullName>
    </recommendedName>
</protein>
<evidence type="ECO:0000313" key="4">
    <source>
        <dbReference type="EMBL" id="PSJ17473.1"/>
    </source>
</evidence>
<keyword evidence="2" id="KW-0479">Metal-binding</keyword>
<organism evidence="4 5">
    <name type="scientific">Nitrosomonas supralitoralis</name>
    <dbReference type="NCBI Taxonomy" id="2116706"/>
    <lineage>
        <taxon>Bacteria</taxon>
        <taxon>Pseudomonadati</taxon>
        <taxon>Pseudomonadota</taxon>
        <taxon>Betaproteobacteria</taxon>
        <taxon>Nitrosomonadales</taxon>
        <taxon>Nitrosomonadaceae</taxon>
        <taxon>Nitrosomonas</taxon>
    </lineage>
</organism>
<dbReference type="InterPro" id="IPR036249">
    <property type="entry name" value="Thioredoxin-like_sf"/>
</dbReference>
<gene>
    <name evidence="4" type="ORF">C7H79_07755</name>
</gene>
<dbReference type="GO" id="GO:0046872">
    <property type="term" value="F:metal ion binding"/>
    <property type="evidence" value="ECO:0007669"/>
    <property type="project" value="UniProtKB-KW"/>
</dbReference>
<dbReference type="Pfam" id="PF02630">
    <property type="entry name" value="SCO1-SenC"/>
    <property type="match status" value="1"/>
</dbReference>
<dbReference type="RefSeq" id="WP_106706717.1">
    <property type="nucleotide sequence ID" value="NZ_PXXU01000019.1"/>
</dbReference>
<comment type="similarity">
    <text evidence="1">Belongs to the SCO1/2 family.</text>
</comment>
<dbReference type="OrthoDB" id="8550465at2"/>
<dbReference type="Gene3D" id="3.40.30.10">
    <property type="entry name" value="Glutaredoxin"/>
    <property type="match status" value="1"/>
</dbReference>
<evidence type="ECO:0000256" key="2">
    <source>
        <dbReference type="PIRSR" id="PIRSR603782-1"/>
    </source>
</evidence>
<dbReference type="EMBL" id="PXXU01000019">
    <property type="protein sequence ID" value="PSJ17473.1"/>
    <property type="molecule type" value="Genomic_DNA"/>
</dbReference>
<accession>A0A2P7NVI3</accession>
<sequence length="169" mass="19041">MYKYVSISRRVIAVLLLATIMTLGMIPSDSKGARGANHFPNVLLITHEGKAVYFYEDLIKDKVVVINFIYTSCPNSCSLETAHLREVQSILGNRVGQDIFMYSISIDPVQDTPEILKQYADKFNVRPGWTFLTGKKDDIILLQKKFGLSIDEIENGDSQDHNINMIIGN</sequence>
<feature type="binding site" evidence="2">
    <location>
        <position position="161"/>
    </location>
    <ligand>
        <name>Cu cation</name>
        <dbReference type="ChEBI" id="CHEBI:23378"/>
    </ligand>
</feature>
<dbReference type="PANTHER" id="PTHR12151">
    <property type="entry name" value="ELECTRON TRANSPORT PROTIN SCO1/SENC FAMILY MEMBER"/>
    <property type="match status" value="1"/>
</dbReference>
<comment type="caution">
    <text evidence="4">The sequence shown here is derived from an EMBL/GenBank/DDBJ whole genome shotgun (WGS) entry which is preliminary data.</text>
</comment>
<evidence type="ECO:0000256" key="3">
    <source>
        <dbReference type="PIRSR" id="PIRSR603782-2"/>
    </source>
</evidence>
<dbReference type="SUPFAM" id="SSF52833">
    <property type="entry name" value="Thioredoxin-like"/>
    <property type="match status" value="1"/>
</dbReference>
<dbReference type="PANTHER" id="PTHR12151:SF5">
    <property type="entry name" value="AT19154P"/>
    <property type="match status" value="1"/>
</dbReference>
<name>A0A2P7NVI3_9PROT</name>
<reference evidence="4 5" key="1">
    <citation type="submission" date="2018-03" db="EMBL/GenBank/DDBJ databases">
        <title>Draft genome of Nitrosomonas supralitoralis APG5.</title>
        <authorList>
            <person name="Urakawa H."/>
            <person name="Lopez J.V."/>
        </authorList>
    </citation>
    <scope>NUCLEOTIDE SEQUENCE [LARGE SCALE GENOMIC DNA]</scope>
    <source>
        <strain evidence="4 5">APG5</strain>
    </source>
</reference>